<dbReference type="OrthoDB" id="302862at2759"/>
<dbReference type="GeneID" id="7825889"/>
<feature type="region of interest" description="Disordered" evidence="6">
    <location>
        <begin position="500"/>
        <end position="521"/>
    </location>
</feature>
<dbReference type="PANTHER" id="PTHR31703">
    <property type="entry name" value="UPF0669 PROTEIN C6ORF120"/>
    <property type="match status" value="1"/>
</dbReference>
<evidence type="ECO:0000313" key="9">
    <source>
        <dbReference type="EMBL" id="EAR96368.1"/>
    </source>
</evidence>
<keyword evidence="4 8" id="KW-0732">Signal</keyword>
<evidence type="ECO:0000256" key="7">
    <source>
        <dbReference type="SAM" id="Phobius"/>
    </source>
</evidence>
<keyword evidence="7" id="KW-0472">Membrane</keyword>
<sequence>MILRRGWLQISTILVIYLSLCIAQTIEKIHLNDVHYFNITDTKIGKKYYTATVVEKNRNVDLIVQLNNLSIDSDPDLAVFINTDKIPKQNTQPYCTSDQIGYDVCLVNDKDISEDMDLVVEVKCSTPCKYSLNLVYKERIEYDAQKGGSIDIILKNDEVREILVKIPKMNKGYSNMLLQAEFKNMYSFEYNEQAEFDFYGNRGERQPQNKNDAQLKSIWISDYIKVIPLSQEKREMCNDCSFSLEVKGPKNAIIQFSTILYDNERDLKLSEYFYNGVVEQEETQYFTIDFLDLLDYEIERIFQGENRKRKFLSDFLFNLIPYNGDPDLYVHYGETRPKDLDKYEWQSKTSFREDLILVTSDELNKKGYSSEKKIFIAVYGKQISAFQIRIDTYSNEYNSGIQLQLQQPVTSFVGKQKLTLYQLRVDGDLKREIEIILTSLQGNPDLFVKSWKYGEGADQTITLDEINQLVKNQYIDKEKKFVGWSVNKQGVDSIKIQYDPKKCNSDQEKNDDNNDNDDANRKKFPDNMFYNYCIFTIGILGNEERNRYVLKAASNDPSSIIPLRENSIEYAFLAQSEYRTYSFQPMSLDYDITEIKFQLSYNSGFASIVADRNYDNIKNKKPEKDFVHSSIKNLIVYNTDDLEKNKKLSDYTYFIYVKALEHTNAQLIVQVQRKGQKQLEFREVIQGVPTKLSIQPKSSGHIKFGFSYGVQQTIFAKSDQQIKLYVGEDKNVAPSSIYNKYNADSNIASTATEKRIELDQNFFSDEGYLYGTIENVSDKEINVVIYVQTDKVSLNLNESFQDILIPNLKRTYYFNIYSYMVQDISDTDKIYAYVVGSGIGLQQKIQGSFSVNNKTISTFKDYDQIKYIQADKQDVIKECPYLLDLNVYQDCQFQIEVMSPQEERITVSIVYPEKPTYISSYGQTVSQFPLKKEIRKFIYFLYEIKEVILTVQSQSYEFQVLGKILSYSQFQSSGAGQGEGFPTLNDDVKKLAIHTNSEVVQQIRIHPETYKGESCEQGCFLLISVIQPQESIVPDTKVIGNIIKLQLNGDKLYDLYEGEVVQGNVGKEEMVYYRLYVPQEKGNMKMIINLTPLDEGDPDLFLNKDSIKIPTRTEYDLNSQDLAGDFILVNNRTLKNSTGIAGYYIVGVYGNSNSTYQIQYQVGDNNIFKIDKNQIQQAYLHSNQTSYYIYHKKEKGKFTVVTNMVSGNSGDSYMFIKEYKNSDKSAKDFLSNLADPNSADLTTKNESHKEYIRWEDDSCDDCTYVIGIKSIQKQLVYSISINFDGGVAQIQNNKNQLIFLKQNISSKLRFFSQDDFNIYVSSYSGSCIDLSVKGGFAPQKQLTSTECKTTDPQGNGFTTKSIFIRHIFKDDQPLTGLAQQNTFTIELTSKFTDEKVLVQVVSGTENRLINSGIPLESVIAAKSEVRFIYYSSQEGMQSLIVNLSAENGQEYGLEETEIDMELINRKERPVIGNIVSKTKDLITMQFQTFRSQSYHIVVKYKGDRQYKFSILIKEQNTKNIPILSGFVLDVLPIHEVSNYQINMQLGSVLLIQNFNCISDQNIFIYTNANDMIMQNDKAIRVTRRATSNHEIQIIKDTAPQNPATSAIYIQKRANKQTKEKISKSIITTEVYKPKQPIIYDYIQIGDSGILTIRQDLNSYFVAFSELECVESDCWKIDGLKIVEIEYYLHISNSRETLQRQSYCSLYEPKDLIIKVNPLKKQSSSLMNPDKQLFTIEKSQIPEQQDKIYVSVTANVLVNTEPQTNKGFRFIYGSNLIENNNNIIQPKESDDSSSNLTVIVVICVLSIAILLLIIVQLYRRYKNMHKKLQYEMNDVRNVARSDIENESIPQGNQYNSILSEKGQSEMIEMK</sequence>
<feature type="transmembrane region" description="Helical" evidence="7">
    <location>
        <begin position="1795"/>
        <end position="1817"/>
    </location>
</feature>
<dbReference type="HOGENOM" id="CLU_237850_0_0_1"/>
<dbReference type="RefSeq" id="XP_001016613.1">
    <property type="nucleotide sequence ID" value="XM_001016613.3"/>
</dbReference>
<organism evidence="9 10">
    <name type="scientific">Tetrahymena thermophila (strain SB210)</name>
    <dbReference type="NCBI Taxonomy" id="312017"/>
    <lineage>
        <taxon>Eukaryota</taxon>
        <taxon>Sar</taxon>
        <taxon>Alveolata</taxon>
        <taxon>Ciliophora</taxon>
        <taxon>Intramacronucleata</taxon>
        <taxon>Oligohymenophorea</taxon>
        <taxon>Hymenostomatida</taxon>
        <taxon>Tetrahymenina</taxon>
        <taxon>Tetrahymenidae</taxon>
        <taxon>Tetrahymena</taxon>
    </lineage>
</organism>
<evidence type="ECO:0000256" key="6">
    <source>
        <dbReference type="SAM" id="MobiDB-lite"/>
    </source>
</evidence>
<keyword evidence="10" id="KW-1185">Reference proteome</keyword>
<keyword evidence="5" id="KW-0325">Glycoprotein</keyword>
<dbReference type="Proteomes" id="UP000009168">
    <property type="component" value="Unassembled WGS sequence"/>
</dbReference>
<evidence type="ECO:0000256" key="2">
    <source>
        <dbReference type="ARBA" id="ARBA00008960"/>
    </source>
</evidence>
<keyword evidence="7 9" id="KW-0812">Transmembrane</keyword>
<dbReference type="Gene3D" id="2.60.120.380">
    <property type="match status" value="1"/>
</dbReference>
<gene>
    <name evidence="9" type="ORF">TTHERM_00189370</name>
</gene>
<dbReference type="InParanoid" id="I7MEH5"/>
<feature type="signal peptide" evidence="8">
    <location>
        <begin position="1"/>
        <end position="23"/>
    </location>
</feature>
<dbReference type="PANTHER" id="PTHR31703:SF2">
    <property type="entry name" value="UPF0669 PROTEIN C6ORF120"/>
    <property type="match status" value="1"/>
</dbReference>
<dbReference type="GO" id="GO:0005576">
    <property type="term" value="C:extracellular region"/>
    <property type="evidence" value="ECO:0007669"/>
    <property type="project" value="UniProtKB-SubCell"/>
</dbReference>
<dbReference type="EMBL" id="GG662693">
    <property type="protein sequence ID" value="EAR96368.1"/>
    <property type="molecule type" value="Genomic_DNA"/>
</dbReference>
<evidence type="ECO:0000256" key="4">
    <source>
        <dbReference type="ARBA" id="ARBA00022729"/>
    </source>
</evidence>
<comment type="similarity">
    <text evidence="2">Belongs to the UPF0669 family.</text>
</comment>
<dbReference type="KEGG" id="tet:TTHERM_00189370"/>
<dbReference type="InterPro" id="IPR031420">
    <property type="entry name" value="UPF0669"/>
</dbReference>
<keyword evidence="7" id="KW-1133">Transmembrane helix</keyword>
<protein>
    <submittedName>
        <fullName evidence="9">Transmembrane protein, putative</fullName>
    </submittedName>
</protein>
<dbReference type="OMA" id="YLYIRVE"/>
<proteinExistence type="inferred from homology"/>
<evidence type="ECO:0000256" key="5">
    <source>
        <dbReference type="ARBA" id="ARBA00023180"/>
    </source>
</evidence>
<evidence type="ECO:0000256" key="8">
    <source>
        <dbReference type="SAM" id="SignalP"/>
    </source>
</evidence>
<evidence type="ECO:0000256" key="1">
    <source>
        <dbReference type="ARBA" id="ARBA00004613"/>
    </source>
</evidence>
<name>I7MEH5_TETTS</name>
<keyword evidence="3" id="KW-0964">Secreted</keyword>
<comment type="subcellular location">
    <subcellularLocation>
        <location evidence="1">Secreted</location>
    </subcellularLocation>
</comment>
<evidence type="ECO:0000256" key="3">
    <source>
        <dbReference type="ARBA" id="ARBA00022525"/>
    </source>
</evidence>
<evidence type="ECO:0000313" key="10">
    <source>
        <dbReference type="Proteomes" id="UP000009168"/>
    </source>
</evidence>
<reference evidence="10" key="1">
    <citation type="journal article" date="2006" name="PLoS Biol.">
        <title>Macronuclear genome sequence of the ciliate Tetrahymena thermophila, a model eukaryote.</title>
        <authorList>
            <person name="Eisen J.A."/>
            <person name="Coyne R.S."/>
            <person name="Wu M."/>
            <person name="Wu D."/>
            <person name="Thiagarajan M."/>
            <person name="Wortman J.R."/>
            <person name="Badger J.H."/>
            <person name="Ren Q."/>
            <person name="Amedeo P."/>
            <person name="Jones K.M."/>
            <person name="Tallon L.J."/>
            <person name="Delcher A.L."/>
            <person name="Salzberg S.L."/>
            <person name="Silva J.C."/>
            <person name="Haas B.J."/>
            <person name="Majoros W.H."/>
            <person name="Farzad M."/>
            <person name="Carlton J.M."/>
            <person name="Smith R.K. Jr."/>
            <person name="Garg J."/>
            <person name="Pearlman R.E."/>
            <person name="Karrer K.M."/>
            <person name="Sun L."/>
            <person name="Manning G."/>
            <person name="Elde N.C."/>
            <person name="Turkewitz A.P."/>
            <person name="Asai D.J."/>
            <person name="Wilkes D.E."/>
            <person name="Wang Y."/>
            <person name="Cai H."/>
            <person name="Collins K."/>
            <person name="Stewart B.A."/>
            <person name="Lee S.R."/>
            <person name="Wilamowska K."/>
            <person name="Weinberg Z."/>
            <person name="Ruzzo W.L."/>
            <person name="Wloga D."/>
            <person name="Gaertig J."/>
            <person name="Frankel J."/>
            <person name="Tsao C.-C."/>
            <person name="Gorovsky M.A."/>
            <person name="Keeling P.J."/>
            <person name="Waller R.F."/>
            <person name="Patron N.J."/>
            <person name="Cherry J.M."/>
            <person name="Stover N.A."/>
            <person name="Krieger C.J."/>
            <person name="del Toro C."/>
            <person name="Ryder H.F."/>
            <person name="Williamson S.C."/>
            <person name="Barbeau R.A."/>
            <person name="Hamilton E.P."/>
            <person name="Orias E."/>
        </authorList>
    </citation>
    <scope>NUCLEOTIDE SEQUENCE [LARGE SCALE GENOMIC DNA]</scope>
    <source>
        <strain evidence="10">SB210</strain>
    </source>
</reference>
<accession>I7MEH5</accession>
<feature type="chain" id="PRO_5003712402" evidence="8">
    <location>
        <begin position="24"/>
        <end position="1869"/>
    </location>
</feature>